<dbReference type="PANTHER" id="PTHR34142">
    <property type="entry name" value="ENDO-BETA-1,4-GLUCANASE A"/>
    <property type="match status" value="1"/>
</dbReference>
<organism evidence="12 13">
    <name type="scientific">Paenibacillus woosongensis</name>
    <dbReference type="NCBI Taxonomy" id="307580"/>
    <lineage>
        <taxon>Bacteria</taxon>
        <taxon>Bacillati</taxon>
        <taxon>Bacillota</taxon>
        <taxon>Bacilli</taxon>
        <taxon>Bacillales</taxon>
        <taxon>Paenibacillaceae</taxon>
        <taxon>Paenibacillus</taxon>
    </lineage>
</organism>
<dbReference type="PANTHER" id="PTHR34142:SF1">
    <property type="entry name" value="GLYCOSIDE HYDROLASE FAMILY 5 DOMAIN-CONTAINING PROTEIN"/>
    <property type="match status" value="1"/>
</dbReference>
<dbReference type="AlphaFoldDB" id="A0A7X3CLJ1"/>
<dbReference type="InterPro" id="IPR036116">
    <property type="entry name" value="FN3_sf"/>
</dbReference>
<evidence type="ECO:0000313" key="13">
    <source>
        <dbReference type="Proteomes" id="UP000447876"/>
    </source>
</evidence>
<protein>
    <recommendedName>
        <fullName evidence="9">Endoglucanase</fullName>
        <ecNumber evidence="9">3.2.1.4</ecNumber>
    </recommendedName>
</protein>
<dbReference type="InterPro" id="IPR036966">
    <property type="entry name" value="CBM3_sf"/>
</dbReference>
<dbReference type="EMBL" id="WNZW01000001">
    <property type="protein sequence ID" value="MUG44578.1"/>
    <property type="molecule type" value="Genomic_DNA"/>
</dbReference>
<evidence type="ECO:0000259" key="10">
    <source>
        <dbReference type="PROSITE" id="PS50853"/>
    </source>
</evidence>
<proteinExistence type="inferred from homology"/>
<evidence type="ECO:0000256" key="5">
    <source>
        <dbReference type="ARBA" id="ARBA00023001"/>
    </source>
</evidence>
<keyword evidence="7 9" id="KW-0326">Glycosidase</keyword>
<dbReference type="Pfam" id="PF00942">
    <property type="entry name" value="CBM_3"/>
    <property type="match status" value="1"/>
</dbReference>
<dbReference type="Gene3D" id="3.20.20.80">
    <property type="entry name" value="Glycosidases"/>
    <property type="match status" value="1"/>
</dbReference>
<keyword evidence="5 9" id="KW-0136">Cellulose degradation</keyword>
<evidence type="ECO:0000256" key="9">
    <source>
        <dbReference type="RuleBase" id="RU361153"/>
    </source>
</evidence>
<dbReference type="InterPro" id="IPR001956">
    <property type="entry name" value="CBM3"/>
</dbReference>
<dbReference type="PROSITE" id="PS00659">
    <property type="entry name" value="GLYCOSYL_HYDROL_F5"/>
    <property type="match status" value="1"/>
</dbReference>
<dbReference type="Proteomes" id="UP000447876">
    <property type="component" value="Unassembled WGS sequence"/>
</dbReference>
<evidence type="ECO:0000256" key="7">
    <source>
        <dbReference type="ARBA" id="ARBA00023295"/>
    </source>
</evidence>
<gene>
    <name evidence="12" type="ORF">GNP95_06160</name>
</gene>
<dbReference type="SUPFAM" id="SSF51445">
    <property type="entry name" value="(Trans)glycosidases"/>
    <property type="match status" value="1"/>
</dbReference>
<evidence type="ECO:0000256" key="4">
    <source>
        <dbReference type="ARBA" id="ARBA00022801"/>
    </source>
</evidence>
<dbReference type="Pfam" id="PF00150">
    <property type="entry name" value="Cellulase"/>
    <property type="match status" value="1"/>
</dbReference>
<evidence type="ECO:0000256" key="8">
    <source>
        <dbReference type="ARBA" id="ARBA00023326"/>
    </source>
</evidence>
<keyword evidence="6 9" id="KW-0119">Carbohydrate metabolism</keyword>
<evidence type="ECO:0000259" key="11">
    <source>
        <dbReference type="PROSITE" id="PS51172"/>
    </source>
</evidence>
<dbReference type="GO" id="GO:0008810">
    <property type="term" value="F:cellulase activity"/>
    <property type="evidence" value="ECO:0007669"/>
    <property type="project" value="UniProtKB-EC"/>
</dbReference>
<dbReference type="InterPro" id="IPR018087">
    <property type="entry name" value="Glyco_hydro_5_CS"/>
</dbReference>
<evidence type="ECO:0000256" key="3">
    <source>
        <dbReference type="ARBA" id="ARBA00022729"/>
    </source>
</evidence>
<evidence type="ECO:0000256" key="1">
    <source>
        <dbReference type="ARBA" id="ARBA00000966"/>
    </source>
</evidence>
<dbReference type="PROSITE" id="PS50853">
    <property type="entry name" value="FN3"/>
    <property type="match status" value="1"/>
</dbReference>
<accession>A0A7X3CLJ1</accession>
<keyword evidence="3" id="KW-0732">Signal</keyword>
<comment type="catalytic activity">
    <reaction evidence="1 9">
        <text>Endohydrolysis of (1-&gt;4)-beta-D-glucosidic linkages in cellulose, lichenin and cereal beta-D-glucans.</text>
        <dbReference type="EC" id="3.2.1.4"/>
    </reaction>
</comment>
<evidence type="ECO:0000256" key="2">
    <source>
        <dbReference type="ARBA" id="ARBA00005641"/>
    </source>
</evidence>
<dbReference type="CDD" id="cd00063">
    <property type="entry name" value="FN3"/>
    <property type="match status" value="1"/>
</dbReference>
<reference evidence="12 13" key="1">
    <citation type="submission" date="2019-11" db="EMBL/GenBank/DDBJ databases">
        <title>Draft genome sequences of five Paenibacillus species of dairy origin.</title>
        <authorList>
            <person name="Olajide A.M."/>
            <person name="Chen S."/>
            <person name="Lapointe G."/>
        </authorList>
    </citation>
    <scope>NUCLEOTIDE SEQUENCE [LARGE SCALE GENOMIC DNA]</scope>
    <source>
        <strain evidence="12 13">12CR55</strain>
    </source>
</reference>
<dbReference type="InterPro" id="IPR008965">
    <property type="entry name" value="CBM2/CBM3_carb-bd_dom_sf"/>
</dbReference>
<dbReference type="SUPFAM" id="SSF49265">
    <property type="entry name" value="Fibronectin type III"/>
    <property type="match status" value="1"/>
</dbReference>
<dbReference type="Pfam" id="PF00041">
    <property type="entry name" value="fn3"/>
    <property type="match status" value="1"/>
</dbReference>
<feature type="domain" description="Fibronectin type-III" evidence="10">
    <location>
        <begin position="341"/>
        <end position="431"/>
    </location>
</feature>
<dbReference type="OrthoDB" id="154460at2"/>
<keyword evidence="8 9" id="KW-0624">Polysaccharide degradation</keyword>
<dbReference type="EC" id="3.2.1.4" evidence="9"/>
<dbReference type="InterPro" id="IPR001547">
    <property type="entry name" value="Glyco_hydro_5"/>
</dbReference>
<comment type="caution">
    <text evidence="12">The sequence shown here is derived from an EMBL/GenBank/DDBJ whole genome shotgun (WGS) entry which is preliminary data.</text>
</comment>
<dbReference type="SMART" id="SM01067">
    <property type="entry name" value="CBM_3"/>
    <property type="match status" value="1"/>
</dbReference>
<dbReference type="SMART" id="SM00060">
    <property type="entry name" value="FN3"/>
    <property type="match status" value="1"/>
</dbReference>
<name>A0A7X3CLJ1_9BACL</name>
<dbReference type="GO" id="GO:0030248">
    <property type="term" value="F:cellulose binding"/>
    <property type="evidence" value="ECO:0007669"/>
    <property type="project" value="InterPro"/>
</dbReference>
<dbReference type="InterPro" id="IPR003961">
    <property type="entry name" value="FN3_dom"/>
</dbReference>
<dbReference type="Gene3D" id="2.60.40.710">
    <property type="entry name" value="Endoglucanase-like"/>
    <property type="match status" value="1"/>
</dbReference>
<dbReference type="SUPFAM" id="SSF49384">
    <property type="entry name" value="Carbohydrate-binding domain"/>
    <property type="match status" value="1"/>
</dbReference>
<sequence>MRIHTIRPSGRLLLTLVLVLGLLLPVGSPKGYAAPAVPFGQLKVQGNQLAGQSGQAVQLVGMSSHGLQWYGDFVNKSSLQWMRDNWGINVFRAAMYTAEDGYITNPSVKDKVKEAVQASIDLGLYVIIDWHILYDGNPNTYKTQAKAFFQEMATLYGNTPNVIYEIANEPNGNVSWAEVKSYAEEVITAIRAIDPDGVVIVGSPTWSQDIHLAADNPVSHSNVMYALHFYAGTHGQFLRDRITYAMNKGAAIFVTEWGTSDASGNGGPYLPQSKEWIDFLNARKISWVNWSLADKAESSAALLPGASTTGGWTDAQLSESGKWVRDQIRQATGGGSGNPAAPAAPTGLSATAGNAQVSLTWNAVSGATSYTVKRATTSGGPYSNVATGLTATNYTNTGLTNGTTYYYVVSASNSAGNSANSAQASATPASGGASTGNLVVQYKVGDTSATDNQMKPSFNIKNNGTTSVNLSGLKLRYYFTKDGTADMNASIDWAQIGASNISAAFASLTGSNTDTYVEISFSAAAGSIPAGGQTGDIQLRMYKDDWSNFNEANDYSYDGAKTAFADWNRVTLHQNGTLVWGTTP</sequence>
<dbReference type="InterPro" id="IPR017853">
    <property type="entry name" value="GH"/>
</dbReference>
<comment type="similarity">
    <text evidence="2 9">Belongs to the glycosyl hydrolase 5 (cellulase A) family.</text>
</comment>
<evidence type="ECO:0000313" key="12">
    <source>
        <dbReference type="EMBL" id="MUG44578.1"/>
    </source>
</evidence>
<dbReference type="InterPro" id="IPR013783">
    <property type="entry name" value="Ig-like_fold"/>
</dbReference>
<dbReference type="GO" id="GO:0030245">
    <property type="term" value="P:cellulose catabolic process"/>
    <property type="evidence" value="ECO:0007669"/>
    <property type="project" value="UniProtKB-KW"/>
</dbReference>
<keyword evidence="4 9" id="KW-0378">Hydrolase</keyword>
<evidence type="ECO:0000256" key="6">
    <source>
        <dbReference type="ARBA" id="ARBA00023277"/>
    </source>
</evidence>
<dbReference type="RefSeq" id="WP_155609925.1">
    <property type="nucleotide sequence ID" value="NZ_WNZW01000001.1"/>
</dbReference>
<dbReference type="PROSITE" id="PS51172">
    <property type="entry name" value="CBM3"/>
    <property type="match status" value="1"/>
</dbReference>
<feature type="domain" description="CBM3" evidence="11">
    <location>
        <begin position="434"/>
        <end position="584"/>
    </location>
</feature>
<dbReference type="Gene3D" id="2.60.40.10">
    <property type="entry name" value="Immunoglobulins"/>
    <property type="match status" value="1"/>
</dbReference>